<dbReference type="Proteomes" id="UP000244005">
    <property type="component" value="Unassembled WGS sequence"/>
</dbReference>
<gene>
    <name evidence="1" type="ORF">MARPO_0071s0109</name>
</gene>
<name>A0A2R6WNT6_MARPO</name>
<dbReference type="AlphaFoldDB" id="A0A2R6WNT6"/>
<reference evidence="2" key="1">
    <citation type="journal article" date="2017" name="Cell">
        <title>Insights into land plant evolution garnered from the Marchantia polymorpha genome.</title>
        <authorList>
            <person name="Bowman J.L."/>
            <person name="Kohchi T."/>
            <person name="Yamato K.T."/>
            <person name="Jenkins J."/>
            <person name="Shu S."/>
            <person name="Ishizaki K."/>
            <person name="Yamaoka S."/>
            <person name="Nishihama R."/>
            <person name="Nakamura Y."/>
            <person name="Berger F."/>
            <person name="Adam C."/>
            <person name="Aki S.S."/>
            <person name="Althoff F."/>
            <person name="Araki T."/>
            <person name="Arteaga-Vazquez M.A."/>
            <person name="Balasubrmanian S."/>
            <person name="Barry K."/>
            <person name="Bauer D."/>
            <person name="Boehm C.R."/>
            <person name="Briginshaw L."/>
            <person name="Caballero-Perez J."/>
            <person name="Catarino B."/>
            <person name="Chen F."/>
            <person name="Chiyoda S."/>
            <person name="Chovatia M."/>
            <person name="Davies K.M."/>
            <person name="Delmans M."/>
            <person name="Demura T."/>
            <person name="Dierschke T."/>
            <person name="Dolan L."/>
            <person name="Dorantes-Acosta A.E."/>
            <person name="Eklund D.M."/>
            <person name="Florent S.N."/>
            <person name="Flores-Sandoval E."/>
            <person name="Fujiyama A."/>
            <person name="Fukuzawa H."/>
            <person name="Galik B."/>
            <person name="Grimanelli D."/>
            <person name="Grimwood J."/>
            <person name="Grossniklaus U."/>
            <person name="Hamada T."/>
            <person name="Haseloff J."/>
            <person name="Hetherington A.J."/>
            <person name="Higo A."/>
            <person name="Hirakawa Y."/>
            <person name="Hundley H.N."/>
            <person name="Ikeda Y."/>
            <person name="Inoue K."/>
            <person name="Inoue S.I."/>
            <person name="Ishida S."/>
            <person name="Jia Q."/>
            <person name="Kakita M."/>
            <person name="Kanazawa T."/>
            <person name="Kawai Y."/>
            <person name="Kawashima T."/>
            <person name="Kennedy M."/>
            <person name="Kinose K."/>
            <person name="Kinoshita T."/>
            <person name="Kohara Y."/>
            <person name="Koide E."/>
            <person name="Komatsu K."/>
            <person name="Kopischke S."/>
            <person name="Kubo M."/>
            <person name="Kyozuka J."/>
            <person name="Lagercrantz U."/>
            <person name="Lin S.S."/>
            <person name="Lindquist E."/>
            <person name="Lipzen A.M."/>
            <person name="Lu C.W."/>
            <person name="De Luna E."/>
            <person name="Martienssen R.A."/>
            <person name="Minamino N."/>
            <person name="Mizutani M."/>
            <person name="Mizutani M."/>
            <person name="Mochizuki N."/>
            <person name="Monte I."/>
            <person name="Mosher R."/>
            <person name="Nagasaki H."/>
            <person name="Nakagami H."/>
            <person name="Naramoto S."/>
            <person name="Nishitani K."/>
            <person name="Ohtani M."/>
            <person name="Okamoto T."/>
            <person name="Okumura M."/>
            <person name="Phillips J."/>
            <person name="Pollak B."/>
            <person name="Reinders A."/>
            <person name="Rovekamp M."/>
            <person name="Sano R."/>
            <person name="Sawa S."/>
            <person name="Schmid M.W."/>
            <person name="Shirakawa M."/>
            <person name="Solano R."/>
            <person name="Spunde A."/>
            <person name="Suetsugu N."/>
            <person name="Sugano S."/>
            <person name="Sugiyama A."/>
            <person name="Sun R."/>
            <person name="Suzuki Y."/>
            <person name="Takenaka M."/>
            <person name="Takezawa D."/>
            <person name="Tomogane H."/>
            <person name="Tsuzuki M."/>
            <person name="Ueda T."/>
            <person name="Umeda M."/>
            <person name="Ward J.M."/>
            <person name="Watanabe Y."/>
            <person name="Yazaki K."/>
            <person name="Yokoyama R."/>
            <person name="Yoshitake Y."/>
            <person name="Yotsui I."/>
            <person name="Zachgo S."/>
            <person name="Schmutz J."/>
        </authorList>
    </citation>
    <scope>NUCLEOTIDE SEQUENCE [LARGE SCALE GENOMIC DNA]</scope>
    <source>
        <strain evidence="2">Tak-1</strain>
    </source>
</reference>
<accession>A0A2R6WNT6</accession>
<protein>
    <submittedName>
        <fullName evidence="1">Uncharacterized protein</fullName>
    </submittedName>
</protein>
<sequence length="82" mass="9311">MTPLIFHCHLTSSYFSNFVLDDYSGESKGCCRCFPKNGIQMVPELKERTLIANHQGSGYLLATAQRKEEERSHQLVKTNNCS</sequence>
<evidence type="ECO:0000313" key="1">
    <source>
        <dbReference type="EMBL" id="PTQ35506.1"/>
    </source>
</evidence>
<proteinExistence type="predicted"/>
<dbReference type="EMBL" id="KZ772743">
    <property type="protein sequence ID" value="PTQ35506.1"/>
    <property type="molecule type" value="Genomic_DNA"/>
</dbReference>
<organism evidence="1 2">
    <name type="scientific">Marchantia polymorpha</name>
    <name type="common">Common liverwort</name>
    <name type="synonym">Marchantia aquatica</name>
    <dbReference type="NCBI Taxonomy" id="3197"/>
    <lineage>
        <taxon>Eukaryota</taxon>
        <taxon>Viridiplantae</taxon>
        <taxon>Streptophyta</taxon>
        <taxon>Embryophyta</taxon>
        <taxon>Marchantiophyta</taxon>
        <taxon>Marchantiopsida</taxon>
        <taxon>Marchantiidae</taxon>
        <taxon>Marchantiales</taxon>
        <taxon>Marchantiaceae</taxon>
        <taxon>Marchantia</taxon>
    </lineage>
</organism>
<keyword evidence="2" id="KW-1185">Reference proteome</keyword>
<evidence type="ECO:0000313" key="2">
    <source>
        <dbReference type="Proteomes" id="UP000244005"/>
    </source>
</evidence>
<dbReference type="Gramene" id="Mp5g15010.1">
    <property type="protein sequence ID" value="Mp5g15010.1.cds"/>
    <property type="gene ID" value="Mp5g15010"/>
</dbReference>